<protein>
    <recommendedName>
        <fullName evidence="7">BTB domain-containing protein</fullName>
    </recommendedName>
</protein>
<dbReference type="InterPro" id="IPR045005">
    <property type="entry name" value="BPM1-6"/>
</dbReference>
<comment type="pathway">
    <text evidence="1">Protein modification; protein ubiquitination.</text>
</comment>
<dbReference type="AlphaFoldDB" id="A0AAD5ZHD9"/>
<evidence type="ECO:0000256" key="1">
    <source>
        <dbReference type="ARBA" id="ARBA00004906"/>
    </source>
</evidence>
<dbReference type="PROSITE" id="PS50144">
    <property type="entry name" value="MATH"/>
    <property type="match status" value="1"/>
</dbReference>
<dbReference type="InterPro" id="IPR000210">
    <property type="entry name" value="BTB/POZ_dom"/>
</dbReference>
<name>A0AAD5ZHD9_9POAL</name>
<dbReference type="SMART" id="SM00225">
    <property type="entry name" value="BTB"/>
    <property type="match status" value="1"/>
</dbReference>
<dbReference type="InterPro" id="IPR011333">
    <property type="entry name" value="SKP1/BTB/POZ_sf"/>
</dbReference>
<comment type="similarity">
    <text evidence="2">Belongs to the Tdpoz family.</text>
</comment>
<accession>A0AAD5ZHD9</accession>
<keyword evidence="6" id="KW-1185">Reference proteome</keyword>
<dbReference type="InterPro" id="IPR002083">
    <property type="entry name" value="MATH/TRAF_dom"/>
</dbReference>
<dbReference type="PANTHER" id="PTHR26379:SF187">
    <property type="entry name" value="OS07G0655300 PROTEIN"/>
    <property type="match status" value="1"/>
</dbReference>
<evidence type="ECO:0000313" key="5">
    <source>
        <dbReference type="EMBL" id="KAJ3697923.1"/>
    </source>
</evidence>
<comment type="caution">
    <text evidence="5">The sequence shown here is derived from an EMBL/GenBank/DDBJ whole genome shotgun (WGS) entry which is preliminary data.</text>
</comment>
<dbReference type="InterPro" id="IPR056423">
    <property type="entry name" value="BACK_BPM_SPOP"/>
</dbReference>
<evidence type="ECO:0008006" key="7">
    <source>
        <dbReference type="Google" id="ProtNLM"/>
    </source>
</evidence>
<dbReference type="EMBL" id="JAMRDG010000001">
    <property type="protein sequence ID" value="KAJ3697923.1"/>
    <property type="molecule type" value="Genomic_DNA"/>
</dbReference>
<dbReference type="GO" id="GO:0016567">
    <property type="term" value="P:protein ubiquitination"/>
    <property type="evidence" value="ECO:0007669"/>
    <property type="project" value="InterPro"/>
</dbReference>
<gene>
    <name evidence="5" type="ORF">LUZ61_001628</name>
</gene>
<organism evidence="5 6">
    <name type="scientific">Rhynchospora tenuis</name>
    <dbReference type="NCBI Taxonomy" id="198213"/>
    <lineage>
        <taxon>Eukaryota</taxon>
        <taxon>Viridiplantae</taxon>
        <taxon>Streptophyta</taxon>
        <taxon>Embryophyta</taxon>
        <taxon>Tracheophyta</taxon>
        <taxon>Spermatophyta</taxon>
        <taxon>Magnoliopsida</taxon>
        <taxon>Liliopsida</taxon>
        <taxon>Poales</taxon>
        <taxon>Cyperaceae</taxon>
        <taxon>Cyperoideae</taxon>
        <taxon>Rhynchosporeae</taxon>
        <taxon>Rhynchospora</taxon>
    </lineage>
</organism>
<dbReference type="Gene3D" id="3.30.710.10">
    <property type="entry name" value="Potassium Channel Kv1.1, Chain A"/>
    <property type="match status" value="1"/>
</dbReference>
<dbReference type="Pfam" id="PF22486">
    <property type="entry name" value="MATH_2"/>
    <property type="match status" value="1"/>
</dbReference>
<dbReference type="CDD" id="cd18280">
    <property type="entry name" value="BTB_POZ_BPM_plant"/>
    <property type="match status" value="1"/>
</dbReference>
<reference evidence="5 6" key="1">
    <citation type="journal article" date="2022" name="Cell">
        <title>Repeat-based holocentromeres influence genome architecture and karyotype evolution.</title>
        <authorList>
            <person name="Hofstatter P.G."/>
            <person name="Thangavel G."/>
            <person name="Lux T."/>
            <person name="Neumann P."/>
            <person name="Vondrak T."/>
            <person name="Novak P."/>
            <person name="Zhang M."/>
            <person name="Costa L."/>
            <person name="Castellani M."/>
            <person name="Scott A."/>
            <person name="Toegelov H."/>
            <person name="Fuchs J."/>
            <person name="Mata-Sucre Y."/>
            <person name="Dias Y."/>
            <person name="Vanzela A.L.L."/>
            <person name="Huettel B."/>
            <person name="Almeida C.C.S."/>
            <person name="Simkova H."/>
            <person name="Souza G."/>
            <person name="Pedrosa-Harand A."/>
            <person name="Macas J."/>
            <person name="Mayer K.F.X."/>
            <person name="Houben A."/>
            <person name="Marques A."/>
        </authorList>
    </citation>
    <scope>NUCLEOTIDE SEQUENCE [LARGE SCALE GENOMIC DNA]</scope>
    <source>
        <strain evidence="5">RhyTen1mFocal</strain>
    </source>
</reference>
<evidence type="ECO:0000313" key="6">
    <source>
        <dbReference type="Proteomes" id="UP001210211"/>
    </source>
</evidence>
<dbReference type="Gene3D" id="1.25.40.420">
    <property type="match status" value="1"/>
</dbReference>
<dbReference type="SUPFAM" id="SSF54695">
    <property type="entry name" value="POZ domain"/>
    <property type="match status" value="1"/>
</dbReference>
<evidence type="ECO:0000256" key="2">
    <source>
        <dbReference type="ARBA" id="ARBA00010846"/>
    </source>
</evidence>
<dbReference type="CDD" id="cd00121">
    <property type="entry name" value="MATH"/>
    <property type="match status" value="1"/>
</dbReference>
<dbReference type="SUPFAM" id="SSF49599">
    <property type="entry name" value="TRAF domain-like"/>
    <property type="match status" value="1"/>
</dbReference>
<dbReference type="PANTHER" id="PTHR26379">
    <property type="entry name" value="BTB/POZ AND MATH DOMAIN-CONTAINING PROTEIN 1"/>
    <property type="match status" value="1"/>
</dbReference>
<dbReference type="Proteomes" id="UP001210211">
    <property type="component" value="Unassembled WGS sequence"/>
</dbReference>
<sequence>MDTKDKTSSNSVAETDEGTHDFKITNYSFQKTMKIRSGTFTIGGYSWSIQLTTNAFDLVSIHIMSEQRITGVKARLSVSILDKKGNPSKYGFKIGPCIIKSDKEFNQEKFVNGRELSECLLNDSFTVRCNLAVVPPAELQMHLGNLLDSGEASDVTFKVDGEIFHAHRLVLAARSPIFKAELLGPMKEAGSGSIIIEDMKAPVFKAMLRFIYRDSLSESELQGGGAAKQDSVFLAQHLLVAADRYGLDRLRLLCEDKLCRCMDRENVTNILILAEQHSCFQLKEACLQFLARPEVIQDVFISDGFQDLIKSNPSILKELLIQKRRKVSQC</sequence>
<dbReference type="PROSITE" id="PS50097">
    <property type="entry name" value="BTB"/>
    <property type="match status" value="1"/>
</dbReference>
<feature type="domain" description="BTB" evidence="3">
    <location>
        <begin position="153"/>
        <end position="220"/>
    </location>
</feature>
<dbReference type="Gene3D" id="2.60.210.10">
    <property type="entry name" value="Apoptosis, Tumor Necrosis Factor Receptor Associated Protein 2, Chain A"/>
    <property type="match status" value="1"/>
</dbReference>
<evidence type="ECO:0000259" key="4">
    <source>
        <dbReference type="PROSITE" id="PS50144"/>
    </source>
</evidence>
<proteinExistence type="inferred from homology"/>
<evidence type="ECO:0000259" key="3">
    <source>
        <dbReference type="PROSITE" id="PS50097"/>
    </source>
</evidence>
<dbReference type="InterPro" id="IPR008974">
    <property type="entry name" value="TRAF-like"/>
</dbReference>
<dbReference type="Pfam" id="PF24570">
    <property type="entry name" value="BACK_BPM_SPOP"/>
    <property type="match status" value="1"/>
</dbReference>
<dbReference type="Pfam" id="PF00651">
    <property type="entry name" value="BTB"/>
    <property type="match status" value="1"/>
</dbReference>
<feature type="domain" description="MATH" evidence="4">
    <location>
        <begin position="17"/>
        <end position="131"/>
    </location>
</feature>